<dbReference type="SUPFAM" id="SSF103473">
    <property type="entry name" value="MFS general substrate transporter"/>
    <property type="match status" value="1"/>
</dbReference>
<dbReference type="RefSeq" id="WP_066175517.1">
    <property type="nucleotide sequence ID" value="NZ_LQZT01000003.1"/>
</dbReference>
<feature type="transmembrane region" description="Helical" evidence="8">
    <location>
        <begin position="358"/>
        <end position="382"/>
    </location>
</feature>
<evidence type="ECO:0000313" key="11">
    <source>
        <dbReference type="Proteomes" id="UP000094795"/>
    </source>
</evidence>
<proteinExistence type="inferred from homology"/>
<feature type="transmembrane region" description="Helical" evidence="8">
    <location>
        <begin position="119"/>
        <end position="141"/>
    </location>
</feature>
<evidence type="ECO:0000256" key="4">
    <source>
        <dbReference type="ARBA" id="ARBA00022448"/>
    </source>
</evidence>
<comment type="function">
    <text evidence="1">Resistance to tetracycline by an active tetracycline efflux. This is an energy-dependent process that decreases the accumulation of the antibiotic in whole cells. This protein functions as a metal-tetracycline/H(+) antiporter.</text>
</comment>
<name>A0A1C1YZQ9_9HYPH</name>
<dbReference type="STRING" id="1480615.AWJ14_21270"/>
<evidence type="ECO:0000256" key="5">
    <source>
        <dbReference type="ARBA" id="ARBA00022692"/>
    </source>
</evidence>
<organism evidence="10 11">
    <name type="scientific">Hoeflea olei</name>
    <dbReference type="NCBI Taxonomy" id="1480615"/>
    <lineage>
        <taxon>Bacteria</taxon>
        <taxon>Pseudomonadati</taxon>
        <taxon>Pseudomonadota</taxon>
        <taxon>Alphaproteobacteria</taxon>
        <taxon>Hyphomicrobiales</taxon>
        <taxon>Rhizobiaceae</taxon>
        <taxon>Hoeflea</taxon>
    </lineage>
</organism>
<dbReference type="InterPro" id="IPR005829">
    <property type="entry name" value="Sugar_transporter_CS"/>
</dbReference>
<dbReference type="GO" id="GO:0022857">
    <property type="term" value="F:transmembrane transporter activity"/>
    <property type="evidence" value="ECO:0007669"/>
    <property type="project" value="InterPro"/>
</dbReference>
<evidence type="ECO:0000256" key="8">
    <source>
        <dbReference type="SAM" id="Phobius"/>
    </source>
</evidence>
<dbReference type="InterPro" id="IPR020846">
    <property type="entry name" value="MFS_dom"/>
</dbReference>
<feature type="transmembrane region" description="Helical" evidence="8">
    <location>
        <begin position="153"/>
        <end position="177"/>
    </location>
</feature>
<keyword evidence="6 8" id="KW-1133">Transmembrane helix</keyword>
<dbReference type="OrthoDB" id="9764259at2"/>
<feature type="transmembrane region" description="Helical" evidence="8">
    <location>
        <begin position="183"/>
        <end position="201"/>
    </location>
</feature>
<feature type="domain" description="Major facilitator superfamily (MFS) profile" evidence="9">
    <location>
        <begin position="24"/>
        <end position="420"/>
    </location>
</feature>
<feature type="transmembrane region" description="Helical" evidence="8">
    <location>
        <begin position="325"/>
        <end position="346"/>
    </location>
</feature>
<dbReference type="AlphaFoldDB" id="A0A1C1YZQ9"/>
<feature type="transmembrane region" description="Helical" evidence="8">
    <location>
        <begin position="95"/>
        <end position="113"/>
    </location>
</feature>
<feature type="transmembrane region" description="Helical" evidence="8">
    <location>
        <begin position="24"/>
        <end position="43"/>
    </location>
</feature>
<keyword evidence="4" id="KW-0813">Transport</keyword>
<keyword evidence="7 8" id="KW-0472">Membrane</keyword>
<dbReference type="PROSITE" id="PS00216">
    <property type="entry name" value="SUGAR_TRANSPORT_1"/>
    <property type="match status" value="1"/>
</dbReference>
<evidence type="ECO:0000256" key="2">
    <source>
        <dbReference type="ARBA" id="ARBA00004141"/>
    </source>
</evidence>
<dbReference type="GO" id="GO:0016020">
    <property type="term" value="C:membrane"/>
    <property type="evidence" value="ECO:0007669"/>
    <property type="project" value="UniProtKB-SubCell"/>
</dbReference>
<evidence type="ECO:0000256" key="3">
    <source>
        <dbReference type="ARBA" id="ARBA00007520"/>
    </source>
</evidence>
<dbReference type="EMBL" id="LQZT01000003">
    <property type="protein sequence ID" value="OCW58900.1"/>
    <property type="molecule type" value="Genomic_DNA"/>
</dbReference>
<dbReference type="PROSITE" id="PS50850">
    <property type="entry name" value="MFS"/>
    <property type="match status" value="1"/>
</dbReference>
<comment type="caution">
    <text evidence="10">The sequence shown here is derived from an EMBL/GenBank/DDBJ whole genome shotgun (WGS) entry which is preliminary data.</text>
</comment>
<dbReference type="InterPro" id="IPR001958">
    <property type="entry name" value="Tet-R_TetA/multi-R_MdtG-like"/>
</dbReference>
<dbReference type="PANTHER" id="PTHR23504:SF15">
    <property type="entry name" value="MAJOR FACILITATOR SUPERFAMILY (MFS) PROFILE DOMAIN-CONTAINING PROTEIN"/>
    <property type="match status" value="1"/>
</dbReference>
<reference evidence="10 11" key="1">
    <citation type="submission" date="2015-12" db="EMBL/GenBank/DDBJ databases">
        <authorList>
            <person name="Shamseldin A."/>
            <person name="Moawad H."/>
            <person name="Abd El-Rahim W.M."/>
            <person name="Sadowsky M.J."/>
        </authorList>
    </citation>
    <scope>NUCLEOTIDE SEQUENCE [LARGE SCALE GENOMIC DNA]</scope>
    <source>
        <strain evidence="10 11">JC234</strain>
    </source>
</reference>
<dbReference type="InterPro" id="IPR036259">
    <property type="entry name" value="MFS_trans_sf"/>
</dbReference>
<dbReference type="PANTHER" id="PTHR23504">
    <property type="entry name" value="MAJOR FACILITATOR SUPERFAMILY DOMAIN-CONTAINING PROTEIN 10"/>
    <property type="match status" value="1"/>
</dbReference>
<evidence type="ECO:0000256" key="1">
    <source>
        <dbReference type="ARBA" id="ARBA00003279"/>
    </source>
</evidence>
<keyword evidence="5 8" id="KW-0812">Transmembrane</keyword>
<gene>
    <name evidence="10" type="ORF">AWJ14_21270</name>
</gene>
<evidence type="ECO:0000256" key="7">
    <source>
        <dbReference type="ARBA" id="ARBA00023136"/>
    </source>
</evidence>
<keyword evidence="11" id="KW-1185">Reference proteome</keyword>
<feature type="transmembrane region" description="Helical" evidence="8">
    <location>
        <begin position="234"/>
        <end position="258"/>
    </location>
</feature>
<comment type="subcellular location">
    <subcellularLocation>
        <location evidence="2">Membrane</location>
        <topology evidence="2">Multi-pass membrane protein</topology>
    </subcellularLocation>
</comment>
<feature type="transmembrane region" description="Helical" evidence="8">
    <location>
        <begin position="63"/>
        <end position="83"/>
    </location>
</feature>
<accession>A0A1C1YZQ9</accession>
<evidence type="ECO:0000256" key="6">
    <source>
        <dbReference type="ARBA" id="ARBA00022989"/>
    </source>
</evidence>
<evidence type="ECO:0000313" key="10">
    <source>
        <dbReference type="EMBL" id="OCW58900.1"/>
    </source>
</evidence>
<evidence type="ECO:0000259" key="9">
    <source>
        <dbReference type="PROSITE" id="PS50850"/>
    </source>
</evidence>
<dbReference type="Pfam" id="PF07690">
    <property type="entry name" value="MFS_1"/>
    <property type="match status" value="1"/>
</dbReference>
<dbReference type="PRINTS" id="PR01035">
    <property type="entry name" value="TCRTETA"/>
</dbReference>
<dbReference type="Proteomes" id="UP000094795">
    <property type="component" value="Unassembled WGS sequence"/>
</dbReference>
<dbReference type="Gene3D" id="1.20.1250.20">
    <property type="entry name" value="MFS general substrate transporter like domains"/>
    <property type="match status" value="1"/>
</dbReference>
<protein>
    <recommendedName>
        <fullName evidence="9">Major facilitator superfamily (MFS) profile domain-containing protein</fullName>
    </recommendedName>
</protein>
<feature type="transmembrane region" description="Helical" evidence="8">
    <location>
        <begin position="270"/>
        <end position="289"/>
    </location>
</feature>
<feature type="transmembrane region" description="Helical" evidence="8">
    <location>
        <begin position="301"/>
        <end position="319"/>
    </location>
</feature>
<comment type="similarity">
    <text evidence="3">Belongs to the major facilitator superfamily. TCR/Tet family.</text>
</comment>
<feature type="transmembrane region" description="Helical" evidence="8">
    <location>
        <begin position="394"/>
        <end position="413"/>
    </location>
</feature>
<sequence length="420" mass="44313">MTSPDRSTGPDGTAERPQEPSPHALAFIFLVVTIDMMGVGLAFPLLPKLIQGVGDFTISEAAFFNGAIAVLYALAQFAFSPLVGNLSDAYGRRPVLLIAQTGLALDYLLMALAPNLWWIAAARLVSGMFGATVSTASAYVTDVSTPENRARNFGFIGMAFGLGFVIGPFAGGLLGAIDIHLPFFVSAGLVALNVAFGCVVLPESLAPRDRRPLAGWRQSNPLAALRLLTRLPRLTPYLTCFFLVFMAQRGLESIWVLYADFRFGWGIREAAFSLAFVGLMYIIVQGFLVGHAVRRFGEPRVIGAGYLLAAVSLIAFAFVDSGGPAIVLVGSFILGAAIAEPALKSLATQLIAANQQGLLQGAIASVNSLVIILAPALANLVLANVSGPTPLAPLPGAWFLFGGGLFLLAFVVFRRARAAT</sequence>
<dbReference type="InterPro" id="IPR011701">
    <property type="entry name" value="MFS"/>
</dbReference>